<feature type="compositionally biased region" description="Acidic residues" evidence="1">
    <location>
        <begin position="25"/>
        <end position="38"/>
    </location>
</feature>
<feature type="compositionally biased region" description="Basic and acidic residues" evidence="1">
    <location>
        <begin position="60"/>
        <end position="89"/>
    </location>
</feature>
<keyword evidence="3" id="KW-1185">Reference proteome</keyword>
<feature type="compositionally biased region" description="Basic and acidic residues" evidence="1">
    <location>
        <begin position="127"/>
        <end position="143"/>
    </location>
</feature>
<protein>
    <submittedName>
        <fullName evidence="2">Uncharacterized protein</fullName>
    </submittedName>
</protein>
<feature type="region of interest" description="Disordered" evidence="1">
    <location>
        <begin position="1"/>
        <end position="153"/>
    </location>
</feature>
<evidence type="ECO:0000313" key="2">
    <source>
        <dbReference type="EMBL" id="KAK2847539.1"/>
    </source>
</evidence>
<sequence length="153" mass="16733">MELGVQGEDLVATAGRDNEYGSSQDEYDYSDNFIDDGPLETGSSSESSSEDGGGSSGDDACYKCKENPASRVETRREQVDKKGVVRSEEELQGEETISSLRPSRTPAVHWQQSGSSLDSDTGVPRKGGKEGIESERRILERFGHAAQRRREGR</sequence>
<name>A0AA88SRW2_CHASR</name>
<comment type="caution">
    <text evidence="2">The sequence shown here is derived from an EMBL/GenBank/DDBJ whole genome shotgun (WGS) entry which is preliminary data.</text>
</comment>
<reference evidence="2" key="1">
    <citation type="submission" date="2023-07" db="EMBL/GenBank/DDBJ databases">
        <title>Chromosome-level Genome Assembly of Striped Snakehead (Channa striata).</title>
        <authorList>
            <person name="Liu H."/>
        </authorList>
    </citation>
    <scope>NUCLEOTIDE SEQUENCE</scope>
    <source>
        <strain evidence="2">Gz</strain>
        <tissue evidence="2">Muscle</tissue>
    </source>
</reference>
<dbReference type="AlphaFoldDB" id="A0AA88SRW2"/>
<accession>A0AA88SRW2</accession>
<organism evidence="2 3">
    <name type="scientific">Channa striata</name>
    <name type="common">Snakehead murrel</name>
    <name type="synonym">Ophicephalus striatus</name>
    <dbReference type="NCBI Taxonomy" id="64152"/>
    <lineage>
        <taxon>Eukaryota</taxon>
        <taxon>Metazoa</taxon>
        <taxon>Chordata</taxon>
        <taxon>Craniata</taxon>
        <taxon>Vertebrata</taxon>
        <taxon>Euteleostomi</taxon>
        <taxon>Actinopterygii</taxon>
        <taxon>Neopterygii</taxon>
        <taxon>Teleostei</taxon>
        <taxon>Neoteleostei</taxon>
        <taxon>Acanthomorphata</taxon>
        <taxon>Anabantaria</taxon>
        <taxon>Anabantiformes</taxon>
        <taxon>Channoidei</taxon>
        <taxon>Channidae</taxon>
        <taxon>Channa</taxon>
    </lineage>
</organism>
<feature type="compositionally biased region" description="Polar residues" evidence="1">
    <location>
        <begin position="110"/>
        <end position="119"/>
    </location>
</feature>
<dbReference type="EMBL" id="JAUPFM010000007">
    <property type="protein sequence ID" value="KAK2847539.1"/>
    <property type="molecule type" value="Genomic_DNA"/>
</dbReference>
<evidence type="ECO:0000313" key="3">
    <source>
        <dbReference type="Proteomes" id="UP001187415"/>
    </source>
</evidence>
<dbReference type="Proteomes" id="UP001187415">
    <property type="component" value="Unassembled WGS sequence"/>
</dbReference>
<proteinExistence type="predicted"/>
<gene>
    <name evidence="2" type="ORF">Q5P01_010538</name>
</gene>
<evidence type="ECO:0000256" key="1">
    <source>
        <dbReference type="SAM" id="MobiDB-lite"/>
    </source>
</evidence>